<organism evidence="1 2">
    <name type="scientific">Pseudomonas phage PhiPA3</name>
    <name type="common">Pseudomonas aeruginosa phage PhiPA3</name>
    <dbReference type="NCBI Taxonomy" id="998086"/>
    <lineage>
        <taxon>Viruses</taxon>
        <taxon>Duplodnaviria</taxon>
        <taxon>Heunggongvirae</taxon>
        <taxon>Uroviricota</taxon>
        <taxon>Caudoviricetes</taxon>
        <taxon>Chimalliviridae</taxon>
        <taxon>Miltoncavirus</taxon>
        <taxon>Miltoncavirus PhiPA3</taxon>
    </lineage>
</organism>
<proteinExistence type="predicted"/>
<gene>
    <name evidence="1" type="primary">055</name>
</gene>
<organismHost>
    <name type="scientific">Pseudomonas aeruginosa</name>
    <dbReference type="NCBI Taxonomy" id="287"/>
</organismHost>
<keyword evidence="2" id="KW-1185">Reference proteome</keyword>
<dbReference type="GeneID" id="26643586"/>
<dbReference type="OrthoDB" id="16621at10239"/>
<dbReference type="Proteomes" id="UP000008388">
    <property type="component" value="Segment"/>
</dbReference>
<name>F8SJT7_BPPA3</name>
<accession>F8SJT7</accession>
<evidence type="ECO:0000313" key="2">
    <source>
        <dbReference type="Proteomes" id="UP000008388"/>
    </source>
</evidence>
<dbReference type="EMBL" id="HQ630627">
    <property type="protein sequence ID" value="AEH03482.1"/>
    <property type="molecule type" value="Genomic_DNA"/>
</dbReference>
<evidence type="ECO:0000313" key="1">
    <source>
        <dbReference type="EMBL" id="AEH03482.1"/>
    </source>
</evidence>
<dbReference type="KEGG" id="vg:26643586"/>
<sequence>MNSAYGVDLMDIAAGGHLDQQTTNWLGSRIETMRNTLSSAAMGFFDQARNMYQMISANDAVQALRNLNAKVDNVWNANNVHYCNSLEQIQTANPIMQRWIMAMPTVRSMYLNNSLEGYADSYVNHHGDAIGAAHYDYRRVMDGIVEVADDHFKVTHYYEETPAEERPFTLHEQVDIIRTWNLVQQELDKNEMDPTSPVGNMMG</sequence>
<protein>
    <submittedName>
        <fullName evidence="1">Uncharacterized protein 055</fullName>
    </submittedName>
</protein>
<reference evidence="1 2" key="1">
    <citation type="journal article" date="2011" name="Microbiology">
        <title>The Pseudomonas aeruginosa generalized transducing phage phiPA3 is a new member of the phiKZ-like group of 'jumbo' phages, and infects model laboratory strains and clinical isolates from cystic fibrosis patients.</title>
        <authorList>
            <person name="Monson R."/>
            <person name="Foulds I."/>
            <person name="Foweraker J."/>
            <person name="Welch M."/>
            <person name="Salmond G.P."/>
        </authorList>
    </citation>
    <scope>NUCLEOTIDE SEQUENCE [LARGE SCALE GENOMIC DNA]</scope>
</reference>
<dbReference type="RefSeq" id="YP_009217138.1">
    <property type="nucleotide sequence ID" value="NC_028999.1"/>
</dbReference>